<accession>A0A811NHK9</accession>
<evidence type="ECO:0000256" key="1">
    <source>
        <dbReference type="ARBA" id="ARBA00005184"/>
    </source>
</evidence>
<dbReference type="EC" id="3.1.1.11" evidence="3 8"/>
<evidence type="ECO:0000256" key="2">
    <source>
        <dbReference type="ARBA" id="ARBA00008891"/>
    </source>
</evidence>
<evidence type="ECO:0000256" key="6">
    <source>
        <dbReference type="ARBA" id="ARBA00047928"/>
    </source>
</evidence>
<dbReference type="PANTHER" id="PTHR31321">
    <property type="entry name" value="ACYL-COA THIOESTER HYDROLASE YBHC-RELATED"/>
    <property type="match status" value="1"/>
</dbReference>
<name>A0A811NHK9_9POAL</name>
<dbReference type="PROSITE" id="PS00503">
    <property type="entry name" value="PECTINESTERASE_2"/>
    <property type="match status" value="1"/>
</dbReference>
<dbReference type="GO" id="GO:0045490">
    <property type="term" value="P:pectin catabolic process"/>
    <property type="evidence" value="ECO:0007669"/>
    <property type="project" value="UniProtKB-UniRule"/>
</dbReference>
<evidence type="ECO:0000256" key="4">
    <source>
        <dbReference type="ARBA" id="ARBA00022801"/>
    </source>
</evidence>
<dbReference type="Proteomes" id="UP000604825">
    <property type="component" value="Unassembled WGS sequence"/>
</dbReference>
<dbReference type="UniPathway" id="UPA00545">
    <property type="reaction ID" value="UER00823"/>
</dbReference>
<sequence>MQASACFSSISSPLLVMPVVVFVMAPLLLGLLSTTPSLAWAAPVSRTITVDCHGRGDVRTVRSASAVDSVPDGNRDWIKIHVMVGTYWEKVSIPKQKGYILLEGDGSSTTDISFDAQAHAGIDDIMGRPNVTADEQSPTFQSATFTVLADNLVARGIAFKNTYRAPDDQLSKENQAVAVLVGGDKSAFYACEFHGFQDTLCDFQGRHYFRGCQVRGAVDFVFGFCQSIYEDCALVSDMPPGPQTGWVTAHARVAAGSPGGLVFKGGAVQAAGAAQGQGQTYLGRAWNAFAAVVFYRTRMDGVVVPQGWQAWNAAGNVWSVTFAEVECTGPGSEMSRRVGWEKRLTEEEVRRFVDIRFIDDGWLSNQP</sequence>
<protein>
    <recommendedName>
        <fullName evidence="3 8">Pectinesterase</fullName>
        <ecNumber evidence="3 8">3.1.1.11</ecNumber>
    </recommendedName>
</protein>
<evidence type="ECO:0000256" key="8">
    <source>
        <dbReference type="RuleBase" id="RU000589"/>
    </source>
</evidence>
<dbReference type="PANTHER" id="PTHR31321:SF131">
    <property type="entry name" value="OS07G0655600 PROTEIN"/>
    <property type="match status" value="1"/>
</dbReference>
<dbReference type="InterPro" id="IPR000070">
    <property type="entry name" value="Pectinesterase_cat"/>
</dbReference>
<feature type="active site" evidence="7">
    <location>
        <position position="219"/>
    </location>
</feature>
<keyword evidence="5 8" id="KW-0063">Aspartyl esterase</keyword>
<comment type="similarity">
    <text evidence="2">Belongs to the pectinesterase family.</text>
</comment>
<dbReference type="AlphaFoldDB" id="A0A811NHK9"/>
<comment type="caution">
    <text evidence="10">The sequence shown here is derived from an EMBL/GenBank/DDBJ whole genome shotgun (WGS) entry which is preliminary data.</text>
</comment>
<dbReference type="Pfam" id="PF01095">
    <property type="entry name" value="Pectinesterase"/>
    <property type="match status" value="1"/>
</dbReference>
<evidence type="ECO:0000256" key="7">
    <source>
        <dbReference type="PROSITE-ProRule" id="PRU10040"/>
    </source>
</evidence>
<dbReference type="EMBL" id="CAJGYO010000004">
    <property type="protein sequence ID" value="CAD6222795.1"/>
    <property type="molecule type" value="Genomic_DNA"/>
</dbReference>
<dbReference type="GO" id="GO:0042545">
    <property type="term" value="P:cell wall modification"/>
    <property type="evidence" value="ECO:0007669"/>
    <property type="project" value="UniProtKB-UniRule"/>
</dbReference>
<reference evidence="10" key="1">
    <citation type="submission" date="2020-10" db="EMBL/GenBank/DDBJ databases">
        <authorList>
            <person name="Han B."/>
            <person name="Lu T."/>
            <person name="Zhao Q."/>
            <person name="Huang X."/>
            <person name="Zhao Y."/>
        </authorList>
    </citation>
    <scope>NUCLEOTIDE SEQUENCE</scope>
</reference>
<evidence type="ECO:0000256" key="3">
    <source>
        <dbReference type="ARBA" id="ARBA00013229"/>
    </source>
</evidence>
<keyword evidence="11" id="KW-1185">Reference proteome</keyword>
<comment type="catalytic activity">
    <reaction evidence="6 8">
        <text>[(1-&gt;4)-alpha-D-galacturonosyl methyl ester](n) + n H2O = [(1-&gt;4)-alpha-D-galacturonosyl](n) + n methanol + n H(+)</text>
        <dbReference type="Rhea" id="RHEA:22380"/>
        <dbReference type="Rhea" id="RHEA-COMP:14570"/>
        <dbReference type="Rhea" id="RHEA-COMP:14573"/>
        <dbReference type="ChEBI" id="CHEBI:15377"/>
        <dbReference type="ChEBI" id="CHEBI:15378"/>
        <dbReference type="ChEBI" id="CHEBI:17790"/>
        <dbReference type="ChEBI" id="CHEBI:140522"/>
        <dbReference type="ChEBI" id="CHEBI:140523"/>
        <dbReference type="EC" id="3.1.1.11"/>
    </reaction>
</comment>
<dbReference type="InterPro" id="IPR033131">
    <property type="entry name" value="Pectinesterase_Asp_AS"/>
</dbReference>
<evidence type="ECO:0000256" key="5">
    <source>
        <dbReference type="ARBA" id="ARBA00023085"/>
    </source>
</evidence>
<dbReference type="OrthoDB" id="2019149at2759"/>
<organism evidence="10 11">
    <name type="scientific">Miscanthus lutarioriparius</name>
    <dbReference type="NCBI Taxonomy" id="422564"/>
    <lineage>
        <taxon>Eukaryota</taxon>
        <taxon>Viridiplantae</taxon>
        <taxon>Streptophyta</taxon>
        <taxon>Embryophyta</taxon>
        <taxon>Tracheophyta</taxon>
        <taxon>Spermatophyta</taxon>
        <taxon>Magnoliopsida</taxon>
        <taxon>Liliopsida</taxon>
        <taxon>Poales</taxon>
        <taxon>Poaceae</taxon>
        <taxon>PACMAD clade</taxon>
        <taxon>Panicoideae</taxon>
        <taxon>Andropogonodae</taxon>
        <taxon>Andropogoneae</taxon>
        <taxon>Saccharinae</taxon>
        <taxon>Miscanthus</taxon>
    </lineage>
</organism>
<gene>
    <name evidence="10" type="ORF">NCGR_LOCUS15319</name>
</gene>
<keyword evidence="4 8" id="KW-0378">Hydrolase</keyword>
<comment type="pathway">
    <text evidence="1 8">Glycan metabolism; pectin degradation; 2-dehydro-3-deoxy-D-gluconate from pectin: step 1/5.</text>
</comment>
<feature type="domain" description="Pectinesterase catalytic" evidence="9">
    <location>
        <begin position="48"/>
        <end position="359"/>
    </location>
</feature>
<evidence type="ECO:0000313" key="10">
    <source>
        <dbReference type="EMBL" id="CAD6222795.1"/>
    </source>
</evidence>
<dbReference type="InterPro" id="IPR011050">
    <property type="entry name" value="Pectin_lyase_fold/virulence"/>
</dbReference>
<dbReference type="InterPro" id="IPR012334">
    <property type="entry name" value="Pectin_lyas_fold"/>
</dbReference>
<dbReference type="SUPFAM" id="SSF51126">
    <property type="entry name" value="Pectin lyase-like"/>
    <property type="match status" value="1"/>
</dbReference>
<dbReference type="Gene3D" id="2.160.20.10">
    <property type="entry name" value="Single-stranded right-handed beta-helix, Pectin lyase-like"/>
    <property type="match status" value="1"/>
</dbReference>
<dbReference type="GO" id="GO:0030599">
    <property type="term" value="F:pectinesterase activity"/>
    <property type="evidence" value="ECO:0007669"/>
    <property type="project" value="UniProtKB-UniRule"/>
</dbReference>
<evidence type="ECO:0000259" key="9">
    <source>
        <dbReference type="Pfam" id="PF01095"/>
    </source>
</evidence>
<proteinExistence type="inferred from homology"/>
<evidence type="ECO:0000313" key="11">
    <source>
        <dbReference type="Proteomes" id="UP000604825"/>
    </source>
</evidence>